<keyword evidence="5" id="KW-1185">Reference proteome</keyword>
<feature type="domain" description="EGF-like" evidence="2 3">
    <location>
        <begin position="117"/>
        <end position="128"/>
    </location>
</feature>
<protein>
    <recommendedName>
        <fullName evidence="2 3">EGF-like domain-containing protein</fullName>
    </recommendedName>
</protein>
<evidence type="ECO:0000313" key="4">
    <source>
        <dbReference type="EMBL" id="VDI36681.1"/>
    </source>
</evidence>
<dbReference type="AlphaFoldDB" id="A0A8B6EN24"/>
<dbReference type="EMBL" id="UYJE01005354">
    <property type="protein sequence ID" value="VDI36681.1"/>
    <property type="molecule type" value="Genomic_DNA"/>
</dbReference>
<gene>
    <name evidence="4" type="ORF">MGAL_10B092289B</name>
</gene>
<keyword evidence="1" id="KW-0812">Transmembrane</keyword>
<feature type="transmembrane region" description="Helical" evidence="1">
    <location>
        <begin position="46"/>
        <end position="66"/>
    </location>
</feature>
<dbReference type="PROSITE" id="PS00022">
    <property type="entry name" value="EGF_1"/>
    <property type="match status" value="1"/>
</dbReference>
<name>A0A8B6EN24_MYTGA</name>
<feature type="non-terminal residue" evidence="4">
    <location>
        <position position="1"/>
    </location>
</feature>
<evidence type="ECO:0000313" key="5">
    <source>
        <dbReference type="Proteomes" id="UP000596742"/>
    </source>
</evidence>
<comment type="caution">
    <text evidence="4">The sequence shown here is derived from an EMBL/GenBank/DDBJ whole genome shotgun (WGS) entry which is preliminary data.</text>
</comment>
<feature type="transmembrane region" description="Helical" evidence="1">
    <location>
        <begin position="78"/>
        <end position="98"/>
    </location>
</feature>
<reference evidence="4" key="1">
    <citation type="submission" date="2018-11" db="EMBL/GenBank/DDBJ databases">
        <authorList>
            <person name="Alioto T."/>
            <person name="Alioto T."/>
        </authorList>
    </citation>
    <scope>NUCLEOTIDE SEQUENCE</scope>
</reference>
<evidence type="ECO:0000259" key="3">
    <source>
        <dbReference type="PROSITE" id="PS01186"/>
    </source>
</evidence>
<proteinExistence type="predicted"/>
<keyword evidence="1" id="KW-1133">Transmembrane helix</keyword>
<dbReference type="PROSITE" id="PS01186">
    <property type="entry name" value="EGF_2"/>
    <property type="match status" value="1"/>
</dbReference>
<feature type="transmembrane region" description="Helical" evidence="1">
    <location>
        <begin position="12"/>
        <end position="34"/>
    </location>
</feature>
<dbReference type="InterPro" id="IPR000742">
    <property type="entry name" value="EGF"/>
</dbReference>
<evidence type="ECO:0000256" key="1">
    <source>
        <dbReference type="SAM" id="Phobius"/>
    </source>
</evidence>
<accession>A0A8B6EN24</accession>
<dbReference type="OrthoDB" id="6148000at2759"/>
<evidence type="ECO:0000259" key="2">
    <source>
        <dbReference type="PROSITE" id="PS00022"/>
    </source>
</evidence>
<keyword evidence="1" id="KW-0472">Membrane</keyword>
<sequence>MVVPVVDRKRYGIQRACALAGFGGGGLCAGVVGIELFGEFTIHMKVIAVLDIGDIIVTHLFVALLVRTAVDAPVRSNVLVLVVIQEIFVQAILIVTVADCSHTKPCYPGRCYGGSGCSCTNGFSGASCLELKSQKFKPLIERINSTFTYHSFTKNKDAYNYMADATNRTDGDVVWTNQNKFNQLEFDLEAVVDTKTVFPDNPPEPSYIMESKLGIVAASVKIIHEKLGTNGIYTAKEKTLSCPGVSTNQPISDQRF</sequence>
<organism evidence="4 5">
    <name type="scientific">Mytilus galloprovincialis</name>
    <name type="common">Mediterranean mussel</name>
    <dbReference type="NCBI Taxonomy" id="29158"/>
    <lineage>
        <taxon>Eukaryota</taxon>
        <taxon>Metazoa</taxon>
        <taxon>Spiralia</taxon>
        <taxon>Lophotrochozoa</taxon>
        <taxon>Mollusca</taxon>
        <taxon>Bivalvia</taxon>
        <taxon>Autobranchia</taxon>
        <taxon>Pteriomorphia</taxon>
        <taxon>Mytilida</taxon>
        <taxon>Mytiloidea</taxon>
        <taxon>Mytilidae</taxon>
        <taxon>Mytilinae</taxon>
        <taxon>Mytilus</taxon>
    </lineage>
</organism>
<dbReference type="Proteomes" id="UP000596742">
    <property type="component" value="Unassembled WGS sequence"/>
</dbReference>